<dbReference type="GO" id="GO:0008703">
    <property type="term" value="F:5-amino-6-(5-phosphoribosylamino)uracil reductase activity"/>
    <property type="evidence" value="ECO:0007669"/>
    <property type="project" value="InterPro"/>
</dbReference>
<dbReference type="InterPro" id="IPR002734">
    <property type="entry name" value="RibDG_C"/>
</dbReference>
<dbReference type="Pfam" id="PF01872">
    <property type="entry name" value="RibD_C"/>
    <property type="match status" value="1"/>
</dbReference>
<evidence type="ECO:0000313" key="3">
    <source>
        <dbReference type="Proteomes" id="UP000295136"/>
    </source>
</evidence>
<name>A0A4V2Z8D7_9ACTN</name>
<dbReference type="InterPro" id="IPR024072">
    <property type="entry name" value="DHFR-like_dom_sf"/>
</dbReference>
<dbReference type="SUPFAM" id="SSF53597">
    <property type="entry name" value="Dihydrofolate reductase-like"/>
    <property type="match status" value="1"/>
</dbReference>
<dbReference type="PANTHER" id="PTHR38011:SF11">
    <property type="entry name" value="2,5-DIAMINO-6-RIBOSYLAMINO-4(3H)-PYRIMIDINONE 5'-PHOSPHATE REDUCTASE"/>
    <property type="match status" value="1"/>
</dbReference>
<dbReference type="AlphaFoldDB" id="A0A4V2Z8D7"/>
<keyword evidence="3" id="KW-1185">Reference proteome</keyword>
<evidence type="ECO:0000313" key="2">
    <source>
        <dbReference type="EMBL" id="TDE39986.1"/>
    </source>
</evidence>
<dbReference type="EMBL" id="SMLD01000110">
    <property type="protein sequence ID" value="TDE39986.1"/>
    <property type="molecule type" value="Genomic_DNA"/>
</dbReference>
<protein>
    <submittedName>
        <fullName evidence="2">Dihydrofolate reductase</fullName>
    </submittedName>
</protein>
<dbReference type="Gene3D" id="3.40.430.10">
    <property type="entry name" value="Dihydrofolate Reductase, subunit A"/>
    <property type="match status" value="1"/>
</dbReference>
<dbReference type="PANTHER" id="PTHR38011">
    <property type="entry name" value="DIHYDROFOLATE REDUCTASE FAMILY PROTEIN (AFU_ORTHOLOGUE AFUA_8G06820)"/>
    <property type="match status" value="1"/>
</dbReference>
<evidence type="ECO:0000259" key="1">
    <source>
        <dbReference type="Pfam" id="PF01872"/>
    </source>
</evidence>
<dbReference type="GO" id="GO:0009231">
    <property type="term" value="P:riboflavin biosynthetic process"/>
    <property type="evidence" value="ECO:0007669"/>
    <property type="project" value="InterPro"/>
</dbReference>
<organism evidence="2 3">
    <name type="scientific">Nonomuraea mesophila</name>
    <dbReference type="NCBI Taxonomy" id="2530382"/>
    <lineage>
        <taxon>Bacteria</taxon>
        <taxon>Bacillati</taxon>
        <taxon>Actinomycetota</taxon>
        <taxon>Actinomycetes</taxon>
        <taxon>Streptosporangiales</taxon>
        <taxon>Streptosporangiaceae</taxon>
        <taxon>Nonomuraea</taxon>
    </lineage>
</organism>
<feature type="domain" description="Bacterial bifunctional deaminase-reductase C-terminal" evidence="1">
    <location>
        <begin position="2"/>
        <end position="179"/>
    </location>
</feature>
<proteinExistence type="predicted"/>
<gene>
    <name evidence="2" type="ORF">E1295_32130</name>
</gene>
<dbReference type="InterPro" id="IPR050765">
    <property type="entry name" value="Riboflavin_Biosynth_HTPR"/>
</dbReference>
<sequence>MRKVIYCMMVSLDGYVEAPGGDIGWSSPDEEVHAFCNDMARGMGGALYGRGLYENMSAFWPTADQEPDAPEVVVDFARTWRATPKYVFSRTLTQVGWNSTLMTGDLEAEVTRLKRQDGGDLEVGGATLAHSLVRLCLVDEFRLLVHPIVLGRGRRFFPELATPVETRLVESRTFDSGVLYLRHQVVRPTHAG</sequence>
<dbReference type="Proteomes" id="UP000295136">
    <property type="component" value="Unassembled WGS sequence"/>
</dbReference>
<reference evidence="2 3" key="1">
    <citation type="submission" date="2019-03" db="EMBL/GenBank/DDBJ databases">
        <title>Draft genome sequences of novel Actinobacteria.</title>
        <authorList>
            <person name="Sahin N."/>
            <person name="Ay H."/>
            <person name="Saygin H."/>
        </authorList>
    </citation>
    <scope>NUCLEOTIDE SEQUENCE [LARGE SCALE GENOMIC DNA]</scope>
    <source>
        <strain evidence="2 3">6K102</strain>
    </source>
</reference>
<dbReference type="RefSeq" id="WP_132636238.1">
    <property type="nucleotide sequence ID" value="NZ_SMLD01000110.1"/>
</dbReference>
<comment type="caution">
    <text evidence="2">The sequence shown here is derived from an EMBL/GenBank/DDBJ whole genome shotgun (WGS) entry which is preliminary data.</text>
</comment>
<accession>A0A4V2Z8D7</accession>